<dbReference type="InterPro" id="IPR014710">
    <property type="entry name" value="RmlC-like_jellyroll"/>
</dbReference>
<feature type="domain" description="Cupin type-2" evidence="1">
    <location>
        <begin position="37"/>
        <end position="93"/>
    </location>
</feature>
<proteinExistence type="predicted"/>
<dbReference type="Pfam" id="PF07883">
    <property type="entry name" value="Cupin_2"/>
    <property type="match status" value="1"/>
</dbReference>
<protein>
    <recommendedName>
        <fullName evidence="1">Cupin type-2 domain-containing protein</fullName>
    </recommendedName>
</protein>
<dbReference type="InterPro" id="IPR052044">
    <property type="entry name" value="PKS_Associated_Protein"/>
</dbReference>
<comment type="caution">
    <text evidence="2">The sequence shown here is derived from an EMBL/GenBank/DDBJ whole genome shotgun (WGS) entry which is preliminary data.</text>
</comment>
<evidence type="ECO:0000259" key="1">
    <source>
        <dbReference type="Pfam" id="PF07883"/>
    </source>
</evidence>
<reference evidence="2" key="1">
    <citation type="submission" date="2019-08" db="EMBL/GenBank/DDBJ databases">
        <authorList>
            <person name="Kucharzyk K."/>
            <person name="Murdoch R.W."/>
            <person name="Higgins S."/>
            <person name="Loffler F."/>
        </authorList>
    </citation>
    <scope>NUCLEOTIDE SEQUENCE</scope>
</reference>
<gene>
    <name evidence="2" type="ORF">SDC9_11384</name>
</gene>
<dbReference type="PANTHER" id="PTHR36114">
    <property type="entry name" value="16.7 KDA PROTEIN IN WHIE LOCUS"/>
    <property type="match status" value="1"/>
</dbReference>
<organism evidence="2">
    <name type="scientific">bioreactor metagenome</name>
    <dbReference type="NCBI Taxonomy" id="1076179"/>
    <lineage>
        <taxon>unclassified sequences</taxon>
        <taxon>metagenomes</taxon>
        <taxon>ecological metagenomes</taxon>
    </lineage>
</organism>
<dbReference type="AlphaFoldDB" id="A0A644TFU0"/>
<sequence length="119" mass="13776">MEKIVLSQKFSLFAEHWSPKIVGELNDSYIKLAKLKGEFVWHHHEDEDELFFIVKGKLLIKFKEKDVLLDEGEFIVIPKGVEHLPVADQEVYVMLIEAKTTLNTGNVVNERTVENLNKI</sequence>
<evidence type="ECO:0000313" key="2">
    <source>
        <dbReference type="EMBL" id="MPL65720.1"/>
    </source>
</evidence>
<accession>A0A644TFU0</accession>
<dbReference type="Gene3D" id="2.60.120.10">
    <property type="entry name" value="Jelly Rolls"/>
    <property type="match status" value="1"/>
</dbReference>
<dbReference type="InterPro" id="IPR013096">
    <property type="entry name" value="Cupin_2"/>
</dbReference>
<dbReference type="InterPro" id="IPR011051">
    <property type="entry name" value="RmlC_Cupin_sf"/>
</dbReference>
<name>A0A644TFU0_9ZZZZ</name>
<dbReference type="SUPFAM" id="SSF51182">
    <property type="entry name" value="RmlC-like cupins"/>
    <property type="match status" value="1"/>
</dbReference>
<dbReference type="PANTHER" id="PTHR36114:SF1">
    <property type="entry name" value="16.7 KDA PROTEIN IN WHIE LOCUS"/>
    <property type="match status" value="1"/>
</dbReference>
<dbReference type="CDD" id="cd02226">
    <property type="entry name" value="cupin_YdbB-like"/>
    <property type="match status" value="1"/>
</dbReference>
<dbReference type="EMBL" id="VSSQ01000029">
    <property type="protein sequence ID" value="MPL65720.1"/>
    <property type="molecule type" value="Genomic_DNA"/>
</dbReference>